<dbReference type="AlphaFoldDB" id="A0A1T4P5D5"/>
<dbReference type="RefSeq" id="WP_078665231.1">
    <property type="nucleotide sequence ID" value="NZ_FUXM01000010.1"/>
</dbReference>
<dbReference type="Pfam" id="PF02826">
    <property type="entry name" value="2-Hacid_dh_C"/>
    <property type="match status" value="1"/>
</dbReference>
<gene>
    <name evidence="3" type="ORF">SAMN02745885_01147</name>
</gene>
<evidence type="ECO:0000259" key="2">
    <source>
        <dbReference type="Pfam" id="PF16924"/>
    </source>
</evidence>
<accession>A0A1T4P5D5</accession>
<keyword evidence="4" id="KW-1185">Reference proteome</keyword>
<dbReference type="InterPro" id="IPR006140">
    <property type="entry name" value="D-isomer_DH_NAD-bd"/>
</dbReference>
<feature type="domain" description="Dipicolinate synthase subunit A N-terminal" evidence="2">
    <location>
        <begin position="10"/>
        <end position="125"/>
    </location>
</feature>
<dbReference type="GO" id="GO:0051287">
    <property type="term" value="F:NAD binding"/>
    <property type="evidence" value="ECO:0007669"/>
    <property type="project" value="InterPro"/>
</dbReference>
<dbReference type="InterPro" id="IPR031629">
    <property type="entry name" value="DpaA_N"/>
</dbReference>
<evidence type="ECO:0000313" key="3">
    <source>
        <dbReference type="EMBL" id="SJZ86800.1"/>
    </source>
</evidence>
<dbReference type="Pfam" id="PF16924">
    <property type="entry name" value="DpaA_N"/>
    <property type="match status" value="1"/>
</dbReference>
<protein>
    <submittedName>
        <fullName evidence="3">Dipicolinate synthase subunit A</fullName>
    </submittedName>
</protein>
<reference evidence="4" key="1">
    <citation type="submission" date="2017-02" db="EMBL/GenBank/DDBJ databases">
        <authorList>
            <person name="Varghese N."/>
            <person name="Submissions S."/>
        </authorList>
    </citation>
    <scope>NUCLEOTIDE SEQUENCE [LARGE SCALE GENOMIC DNA]</scope>
    <source>
        <strain evidence="4">DSM 16521</strain>
    </source>
</reference>
<dbReference type="NCBIfam" id="TIGR02853">
    <property type="entry name" value="spore_dpaA"/>
    <property type="match status" value="1"/>
</dbReference>
<dbReference type="OrthoDB" id="8840764at2"/>
<sequence>MTPVLNGVTIAVVGGDQRQIILVNALAEMGAILKVIGVPNLKSGPKIIQAASIHEALKDADVLLLPVPGIGDGGRVYAPHLSVPLILTEETLAHLPLRVPILVGVIKKALKQLVARTGHRVIEYMELDDVAIYNSIPSAEGAIQMAMEALPITIHGSNALVIGFGRTGITLARMLKGIGAHTYVAARKQKDLARIYECGYVPVAFAEIDRVLPGMNIIFNTVPALVLDREKLKKVRPDAYILDLASHPGGVDFETAAGLGIKAVLAPGLPGKVAPVTAAQILVEVIPKIIMQELGLTKKGDA</sequence>
<feature type="domain" description="D-isomer specific 2-hydroxyacid dehydrogenase NAD-binding" evidence="1">
    <location>
        <begin position="150"/>
        <end position="245"/>
    </location>
</feature>
<dbReference type="EMBL" id="FUXM01000010">
    <property type="protein sequence ID" value="SJZ86800.1"/>
    <property type="molecule type" value="Genomic_DNA"/>
</dbReference>
<dbReference type="Proteomes" id="UP000189933">
    <property type="component" value="Unassembled WGS sequence"/>
</dbReference>
<dbReference type="NCBIfam" id="NF006162">
    <property type="entry name" value="PRK08306.1"/>
    <property type="match status" value="1"/>
</dbReference>
<dbReference type="InterPro" id="IPR014215">
    <property type="entry name" value="Dipicolinic_acid_synth_A"/>
</dbReference>
<dbReference type="SUPFAM" id="SSF51735">
    <property type="entry name" value="NAD(P)-binding Rossmann-fold domains"/>
    <property type="match status" value="1"/>
</dbReference>
<name>A0A1T4P5D5_9FIRM</name>
<evidence type="ECO:0000313" key="4">
    <source>
        <dbReference type="Proteomes" id="UP000189933"/>
    </source>
</evidence>
<proteinExistence type="predicted"/>
<organism evidence="3 4">
    <name type="scientific">Carboxydocella sporoproducens DSM 16521</name>
    <dbReference type="NCBI Taxonomy" id="1121270"/>
    <lineage>
        <taxon>Bacteria</taxon>
        <taxon>Bacillati</taxon>
        <taxon>Bacillota</taxon>
        <taxon>Clostridia</taxon>
        <taxon>Eubacteriales</taxon>
        <taxon>Clostridiales Family XVI. Incertae Sedis</taxon>
        <taxon>Carboxydocella</taxon>
    </lineage>
</organism>
<dbReference type="Gene3D" id="3.40.50.720">
    <property type="entry name" value="NAD(P)-binding Rossmann-like Domain"/>
    <property type="match status" value="1"/>
</dbReference>
<dbReference type="InterPro" id="IPR036291">
    <property type="entry name" value="NAD(P)-bd_dom_sf"/>
</dbReference>
<evidence type="ECO:0000259" key="1">
    <source>
        <dbReference type="Pfam" id="PF02826"/>
    </source>
</evidence>